<evidence type="ECO:0000313" key="2">
    <source>
        <dbReference type="Proteomes" id="UP000280834"/>
    </source>
</evidence>
<dbReference type="STRING" id="42155.A0A0R3RDM5"/>
<proteinExistence type="predicted"/>
<protein>
    <submittedName>
        <fullName evidence="3">Ovule protein</fullName>
    </submittedName>
</protein>
<evidence type="ECO:0000313" key="3">
    <source>
        <dbReference type="WBParaSite" id="BTMF_0001814901-mRNA-1"/>
    </source>
</evidence>
<reference evidence="3" key="1">
    <citation type="submission" date="2017-02" db="UniProtKB">
        <authorList>
            <consortium name="WormBaseParasite"/>
        </authorList>
    </citation>
    <scope>IDENTIFICATION</scope>
</reference>
<sequence>MLVLQEPPVRTDFTRLSSGSAEQVFYHPVEPVDKKDHKTEENLQTAIGSSDIINEDRGIVKTFDKFQIIRHSPSING</sequence>
<dbReference type="EMBL" id="UZAG01023733">
    <property type="protein sequence ID" value="VDO57507.1"/>
    <property type="molecule type" value="Genomic_DNA"/>
</dbReference>
<accession>A0A0R3RDM5</accession>
<keyword evidence="2" id="KW-1185">Reference proteome</keyword>
<dbReference type="Proteomes" id="UP000280834">
    <property type="component" value="Unassembled WGS sequence"/>
</dbReference>
<dbReference type="WBParaSite" id="BTMF_0001814901-mRNA-1">
    <property type="protein sequence ID" value="BTMF_0001814901-mRNA-1"/>
    <property type="gene ID" value="BTMF_0001814901"/>
</dbReference>
<name>A0A0R3RDM5_9BILA</name>
<gene>
    <name evidence="1" type="ORF">BTMF_LOCUS16111</name>
</gene>
<evidence type="ECO:0000313" key="1">
    <source>
        <dbReference type="EMBL" id="VDO57507.1"/>
    </source>
</evidence>
<dbReference type="AlphaFoldDB" id="A0A0R3RDM5"/>
<organism evidence="3">
    <name type="scientific">Brugia timori</name>
    <dbReference type="NCBI Taxonomy" id="42155"/>
    <lineage>
        <taxon>Eukaryota</taxon>
        <taxon>Metazoa</taxon>
        <taxon>Ecdysozoa</taxon>
        <taxon>Nematoda</taxon>
        <taxon>Chromadorea</taxon>
        <taxon>Rhabditida</taxon>
        <taxon>Spirurina</taxon>
        <taxon>Spiruromorpha</taxon>
        <taxon>Filarioidea</taxon>
        <taxon>Onchocercidae</taxon>
        <taxon>Brugia</taxon>
    </lineage>
</organism>
<reference evidence="1 2" key="2">
    <citation type="submission" date="2018-11" db="EMBL/GenBank/DDBJ databases">
        <authorList>
            <consortium name="Pathogen Informatics"/>
        </authorList>
    </citation>
    <scope>NUCLEOTIDE SEQUENCE [LARGE SCALE GENOMIC DNA]</scope>
</reference>